<evidence type="ECO:0000313" key="1">
    <source>
        <dbReference type="EMBL" id="EKE28526.1"/>
    </source>
</evidence>
<accession>K2FBM1</accession>
<comment type="caution">
    <text evidence="1">The sequence shown here is derived from an EMBL/GenBank/DDBJ whole genome shotgun (WGS) entry which is preliminary data.</text>
</comment>
<sequence>MKVALEENIEKENQVVYILSRIREYLESKELKKDFPIMNFFCNWALHIKIEDTKPVEWLIKTIVYSKENISTDIIIATFYSAFNDFIGKVWLPMGILEDNNFKIFKFLLLDIYSSTPLIIKTFNKIEIEIIKNEKTCDYNIFVSGKWK</sequence>
<organism evidence="1">
    <name type="scientific">uncultured bacterium</name>
    <name type="common">gcode 4</name>
    <dbReference type="NCBI Taxonomy" id="1234023"/>
    <lineage>
        <taxon>Bacteria</taxon>
        <taxon>environmental samples</taxon>
    </lineage>
</organism>
<name>K2FBM1_9BACT</name>
<reference evidence="1" key="1">
    <citation type="journal article" date="2012" name="Science">
        <title>Fermentation, hydrogen, and sulfur metabolism in multiple uncultivated bacterial phyla.</title>
        <authorList>
            <person name="Wrighton K.C."/>
            <person name="Thomas B.C."/>
            <person name="Sharon I."/>
            <person name="Miller C.S."/>
            <person name="Castelle C.J."/>
            <person name="VerBerkmoes N.C."/>
            <person name="Wilkins M.J."/>
            <person name="Hettich R.L."/>
            <person name="Lipton M.S."/>
            <person name="Williams K.H."/>
            <person name="Long P.E."/>
            <person name="Banfield J.F."/>
        </authorList>
    </citation>
    <scope>NUCLEOTIDE SEQUENCE [LARGE SCALE GENOMIC DNA]</scope>
</reference>
<protein>
    <submittedName>
        <fullName evidence="1">Uncharacterized protein</fullName>
    </submittedName>
</protein>
<dbReference type="AlphaFoldDB" id="K2FBM1"/>
<proteinExistence type="predicted"/>
<gene>
    <name evidence="1" type="ORF">ACD_3C00049G0008</name>
</gene>
<dbReference type="EMBL" id="AMFJ01000323">
    <property type="protein sequence ID" value="EKE28526.1"/>
    <property type="molecule type" value="Genomic_DNA"/>
</dbReference>